<dbReference type="AlphaFoldDB" id="A0A871RAD5"/>
<sequence>MGFEIPGIGYDYTVKYVNSNWRKKRKIQSDNYGLPIVAPTVTNQPYSYCPLIPPTEVYDFNMLYTDDWNIRLGMDEGRNCDLRARRNSVFGGFNSYDMNIPEDVITTTVGNENNKSLVSNPLQINTNYKSIKSETAENMQMQSTHVSGSVKKKSTEKVLPVQEPQKPKQLVNLPTEILLRIIALSKNVPGLLQTCRFFFDFVVLHQAHIYRLLIEYYYLTKIKCSVTFGSIIKANRLTDEEHIQNSMAFTIEDMEKRMKHHQEQQRKRRRSSVHYQSKDIIIVLDSECLLQPFMSYKLFRAFTIDAILPAFKIKQLRSEVEHSVGALQQNLLSSYQTTFVGTDRLNKAEVLKKFVNESEIPFPYLDPSNPSNLDYLGEDDYVDKLRLVKKIMLLHPKFENILQDIVYFLIELNIKVKEVMPSDVEFNDIRLKLKDMKVLIGDQVEHLGVSQDDTSETDGEDKKKFVITSPELVLSILMKAGKKWSKSLLKYVSRDALQENEHFWTCIMESKRLDYVKWLEKYAHLSPSAGVLNILARNSQGE</sequence>
<reference evidence="1" key="1">
    <citation type="submission" date="2020-10" db="EMBL/GenBank/DDBJ databases">
        <authorList>
            <person name="Palmer J.M."/>
        </authorList>
    </citation>
    <scope>NUCLEOTIDE SEQUENCE</scope>
    <source>
        <strain evidence="1">UCD 2041</strain>
    </source>
</reference>
<gene>
    <name evidence="1" type="ORF">BRETT_003710</name>
</gene>
<reference evidence="1" key="2">
    <citation type="journal article" name="BMC Genomics">
        <title>New genome assemblies reveal patterns of domestication and adaptation across Brettanomyces (Dekkera) species.</title>
        <authorList>
            <person name="Roach M.J."/>
            <person name="Borneman A.R."/>
        </authorList>
    </citation>
    <scope>NUCLEOTIDE SEQUENCE</scope>
    <source>
        <strain evidence="1">UCD 2041</strain>
    </source>
</reference>
<evidence type="ECO:0000313" key="1">
    <source>
        <dbReference type="EMBL" id="QOU19561.1"/>
    </source>
</evidence>
<dbReference type="EMBL" id="CP063134">
    <property type="protein sequence ID" value="QOU19561.1"/>
    <property type="molecule type" value="Genomic_DNA"/>
</dbReference>
<dbReference type="KEGG" id="bbrx:BRETT_003710"/>
<organism evidence="1 2">
    <name type="scientific">Dekkera bruxellensis</name>
    <name type="common">Brettanomyces custersii</name>
    <dbReference type="NCBI Taxonomy" id="5007"/>
    <lineage>
        <taxon>Eukaryota</taxon>
        <taxon>Fungi</taxon>
        <taxon>Dikarya</taxon>
        <taxon>Ascomycota</taxon>
        <taxon>Saccharomycotina</taxon>
        <taxon>Pichiomycetes</taxon>
        <taxon>Pichiales</taxon>
        <taxon>Pichiaceae</taxon>
        <taxon>Brettanomyces</taxon>
    </lineage>
</organism>
<evidence type="ECO:0000313" key="2">
    <source>
        <dbReference type="Proteomes" id="UP000663131"/>
    </source>
</evidence>
<accession>A0A871RAD5</accession>
<dbReference type="OrthoDB" id="3994378at2759"/>
<dbReference type="GeneID" id="64575633"/>
<dbReference type="RefSeq" id="XP_041136054.1">
    <property type="nucleotide sequence ID" value="XM_041282215.1"/>
</dbReference>
<name>A0A871RAD5_DEKBR</name>
<dbReference type="Proteomes" id="UP000663131">
    <property type="component" value="Chromosome 6"/>
</dbReference>
<protein>
    <submittedName>
        <fullName evidence="1">Uncharacterized protein</fullName>
    </submittedName>
</protein>
<proteinExistence type="predicted"/>